<evidence type="ECO:0000313" key="1">
    <source>
        <dbReference type="EMBL" id="OTF93912.1"/>
    </source>
</evidence>
<sequence length="51" mass="5860">MASIRHLARTIQSYRTIAFCKTLTPSIPPLRRRTYLVGTMVVIVVGMVVRW</sequence>
<name>A0A251S5P2_HELAN</name>
<gene>
    <name evidence="1" type="ORF">HannXRQ_Chr15g0466411</name>
</gene>
<dbReference type="EMBL" id="CM007904">
    <property type="protein sequence ID" value="OTF93912.1"/>
    <property type="molecule type" value="Genomic_DNA"/>
</dbReference>
<evidence type="ECO:0000313" key="2">
    <source>
        <dbReference type="Proteomes" id="UP000215914"/>
    </source>
</evidence>
<dbReference type="Proteomes" id="UP000215914">
    <property type="component" value="Chromosome 15"/>
</dbReference>
<proteinExistence type="predicted"/>
<keyword evidence="2" id="KW-1185">Reference proteome</keyword>
<accession>A0A251S5P2</accession>
<organism evidence="1 2">
    <name type="scientific">Helianthus annuus</name>
    <name type="common">Common sunflower</name>
    <dbReference type="NCBI Taxonomy" id="4232"/>
    <lineage>
        <taxon>Eukaryota</taxon>
        <taxon>Viridiplantae</taxon>
        <taxon>Streptophyta</taxon>
        <taxon>Embryophyta</taxon>
        <taxon>Tracheophyta</taxon>
        <taxon>Spermatophyta</taxon>
        <taxon>Magnoliopsida</taxon>
        <taxon>eudicotyledons</taxon>
        <taxon>Gunneridae</taxon>
        <taxon>Pentapetalae</taxon>
        <taxon>asterids</taxon>
        <taxon>campanulids</taxon>
        <taxon>Asterales</taxon>
        <taxon>Asteraceae</taxon>
        <taxon>Asteroideae</taxon>
        <taxon>Heliantheae alliance</taxon>
        <taxon>Heliantheae</taxon>
        <taxon>Helianthus</taxon>
    </lineage>
</organism>
<protein>
    <submittedName>
        <fullName evidence="1">Uncharacterized protein</fullName>
    </submittedName>
</protein>
<reference evidence="2" key="1">
    <citation type="journal article" date="2017" name="Nature">
        <title>The sunflower genome provides insights into oil metabolism, flowering and Asterid evolution.</title>
        <authorList>
            <person name="Badouin H."/>
            <person name="Gouzy J."/>
            <person name="Grassa C.J."/>
            <person name="Murat F."/>
            <person name="Staton S.E."/>
            <person name="Cottret L."/>
            <person name="Lelandais-Briere C."/>
            <person name="Owens G.L."/>
            <person name="Carrere S."/>
            <person name="Mayjonade B."/>
            <person name="Legrand L."/>
            <person name="Gill N."/>
            <person name="Kane N.C."/>
            <person name="Bowers J.E."/>
            <person name="Hubner S."/>
            <person name="Bellec A."/>
            <person name="Berard A."/>
            <person name="Berges H."/>
            <person name="Blanchet N."/>
            <person name="Boniface M.C."/>
            <person name="Brunel D."/>
            <person name="Catrice O."/>
            <person name="Chaidir N."/>
            <person name="Claudel C."/>
            <person name="Donnadieu C."/>
            <person name="Faraut T."/>
            <person name="Fievet G."/>
            <person name="Helmstetter N."/>
            <person name="King M."/>
            <person name="Knapp S.J."/>
            <person name="Lai Z."/>
            <person name="Le Paslier M.C."/>
            <person name="Lippi Y."/>
            <person name="Lorenzon L."/>
            <person name="Mandel J.R."/>
            <person name="Marage G."/>
            <person name="Marchand G."/>
            <person name="Marquand E."/>
            <person name="Bret-Mestries E."/>
            <person name="Morien E."/>
            <person name="Nambeesan S."/>
            <person name="Nguyen T."/>
            <person name="Pegot-Espagnet P."/>
            <person name="Pouilly N."/>
            <person name="Raftis F."/>
            <person name="Sallet E."/>
            <person name="Schiex T."/>
            <person name="Thomas J."/>
            <person name="Vandecasteele C."/>
            <person name="Vares D."/>
            <person name="Vear F."/>
            <person name="Vautrin S."/>
            <person name="Crespi M."/>
            <person name="Mangin B."/>
            <person name="Burke J.M."/>
            <person name="Salse J."/>
            <person name="Munos S."/>
            <person name="Vincourt P."/>
            <person name="Rieseberg L.H."/>
            <person name="Langlade N.B."/>
        </authorList>
    </citation>
    <scope>NUCLEOTIDE SEQUENCE [LARGE SCALE GENOMIC DNA]</scope>
    <source>
        <strain evidence="2">cv. SF193</strain>
    </source>
</reference>
<dbReference type="AlphaFoldDB" id="A0A251S5P2"/>
<dbReference type="InParanoid" id="A0A251S5P2"/>